<evidence type="ECO:0000259" key="22">
    <source>
        <dbReference type="Pfam" id="PF22919"/>
    </source>
</evidence>
<evidence type="ECO:0000256" key="14">
    <source>
        <dbReference type="ARBA" id="ARBA00023136"/>
    </source>
</evidence>
<proteinExistence type="inferred from homology"/>
<keyword evidence="11" id="KW-0067">ATP-binding</keyword>
<evidence type="ECO:0000256" key="1">
    <source>
        <dbReference type="ARBA" id="ARBA00003685"/>
    </source>
</evidence>
<keyword evidence="9" id="KW-0547">Nucleotide-binding</keyword>
<dbReference type="PANTHER" id="PTHR43607">
    <property type="entry name" value="V-TYPE PROTON ATPASE CATALYTIC SUBUNIT A"/>
    <property type="match status" value="1"/>
</dbReference>
<dbReference type="Pfam" id="PF22919">
    <property type="entry name" value="ATP-synt_VA_C"/>
    <property type="match status" value="1"/>
</dbReference>
<evidence type="ECO:0000259" key="21">
    <source>
        <dbReference type="Pfam" id="PF16886"/>
    </source>
</evidence>
<dbReference type="Proteomes" id="UP000275267">
    <property type="component" value="Unassembled WGS sequence"/>
</dbReference>
<keyword evidence="13" id="KW-0406">Ion transport</keyword>
<evidence type="ECO:0000256" key="8">
    <source>
        <dbReference type="ARBA" id="ARBA00022679"/>
    </source>
</evidence>
<evidence type="ECO:0000259" key="20">
    <source>
        <dbReference type="Pfam" id="PF00006"/>
    </source>
</evidence>
<evidence type="ECO:0000256" key="9">
    <source>
        <dbReference type="ARBA" id="ARBA00022741"/>
    </source>
</evidence>
<dbReference type="EMBL" id="PQIB02000006">
    <property type="protein sequence ID" value="RLN12427.1"/>
    <property type="molecule type" value="Genomic_DNA"/>
</dbReference>
<keyword evidence="19" id="KW-0812">Transmembrane</keyword>
<name>A0A3L6RZH4_PANMI</name>
<dbReference type="OrthoDB" id="191334at2759"/>
<evidence type="ECO:0000256" key="2">
    <source>
        <dbReference type="ARBA" id="ARBA00004606"/>
    </source>
</evidence>
<keyword evidence="12" id="KW-1278">Translocase</keyword>
<dbReference type="Pfam" id="PF00006">
    <property type="entry name" value="ATP-synt_ab"/>
    <property type="match status" value="1"/>
</dbReference>
<dbReference type="FunFam" id="1.10.1140.10:FF:000002">
    <property type="entry name" value="V-type proton ATPase catalytic subunit A"/>
    <property type="match status" value="1"/>
</dbReference>
<dbReference type="Gene3D" id="3.40.50.300">
    <property type="entry name" value="P-loop containing nucleotide triphosphate hydrolases"/>
    <property type="match status" value="2"/>
</dbReference>
<dbReference type="Pfam" id="PF16886">
    <property type="entry name" value="ATP-synt_ab_Xtn"/>
    <property type="match status" value="1"/>
</dbReference>
<dbReference type="STRING" id="4540.A0A3L6RZH4"/>
<evidence type="ECO:0000313" key="23">
    <source>
        <dbReference type="EMBL" id="RLN12427.1"/>
    </source>
</evidence>
<evidence type="ECO:0000256" key="4">
    <source>
        <dbReference type="ARBA" id="ARBA00012473"/>
    </source>
</evidence>
<evidence type="ECO:0000256" key="3">
    <source>
        <dbReference type="ARBA" id="ARBA00008936"/>
    </source>
</evidence>
<evidence type="ECO:0000256" key="6">
    <source>
        <dbReference type="ARBA" id="ARBA00022448"/>
    </source>
</evidence>
<keyword evidence="10" id="KW-0375">Hydrogen ion transport</keyword>
<dbReference type="InterPro" id="IPR024034">
    <property type="entry name" value="ATPase_F1/V1_b/a_C"/>
</dbReference>
<reference evidence="24" key="1">
    <citation type="journal article" date="2019" name="Nat. Commun.">
        <title>The genome of broomcorn millet.</title>
        <authorList>
            <person name="Zou C."/>
            <person name="Miki D."/>
            <person name="Li D."/>
            <person name="Tang Q."/>
            <person name="Xiao L."/>
            <person name="Rajput S."/>
            <person name="Deng P."/>
            <person name="Jia W."/>
            <person name="Huang R."/>
            <person name="Zhang M."/>
            <person name="Sun Y."/>
            <person name="Hu J."/>
            <person name="Fu X."/>
            <person name="Schnable P.S."/>
            <person name="Li F."/>
            <person name="Zhang H."/>
            <person name="Feng B."/>
            <person name="Zhu X."/>
            <person name="Liu R."/>
            <person name="Schnable J.C."/>
            <person name="Zhu J.-K."/>
            <person name="Zhang H."/>
        </authorList>
    </citation>
    <scope>NUCLEOTIDE SEQUENCE [LARGE SCALE GENOMIC DNA]</scope>
</reference>
<dbReference type="EC" id="7.1.2.2" evidence="4"/>
<comment type="subcellular location">
    <subcellularLocation>
        <location evidence="2">Membrane</location>
        <topology evidence="2">Single-pass type II membrane protein</topology>
    </subcellularLocation>
</comment>
<dbReference type="CDD" id="cd18111">
    <property type="entry name" value="ATP-synt_V_A-type_alpha_C"/>
    <property type="match status" value="1"/>
</dbReference>
<protein>
    <recommendedName>
        <fullName evidence="5">V-type proton ATPase catalytic subunit A</fullName>
        <ecNumber evidence="4">7.1.2.2</ecNumber>
    </recommendedName>
    <alternativeName>
        <fullName evidence="17">V-ATPase 69 kDa subunit</fullName>
    </alternativeName>
    <alternativeName>
        <fullName evidence="16">Vacuolar proton pump subunit alpha</fullName>
    </alternativeName>
</protein>
<dbReference type="SUPFAM" id="SSF52540">
    <property type="entry name" value="P-loop containing nucleoside triphosphate hydrolases"/>
    <property type="match status" value="1"/>
</dbReference>
<evidence type="ECO:0000256" key="5">
    <source>
        <dbReference type="ARBA" id="ARBA00018860"/>
    </source>
</evidence>
<dbReference type="InterPro" id="IPR022878">
    <property type="entry name" value="V-ATPase_asu"/>
</dbReference>
<dbReference type="InterPro" id="IPR003406">
    <property type="entry name" value="Glyco_trans_14"/>
</dbReference>
<dbReference type="InterPro" id="IPR031686">
    <property type="entry name" value="ATP-synth_a_Xtn"/>
</dbReference>
<accession>A0A3L6RZH4</accession>
<gene>
    <name evidence="23" type="ORF">C2845_PM09G20780</name>
</gene>
<organism evidence="23 24">
    <name type="scientific">Panicum miliaceum</name>
    <name type="common">Proso millet</name>
    <name type="synonym">Broomcorn millet</name>
    <dbReference type="NCBI Taxonomy" id="4540"/>
    <lineage>
        <taxon>Eukaryota</taxon>
        <taxon>Viridiplantae</taxon>
        <taxon>Streptophyta</taxon>
        <taxon>Embryophyta</taxon>
        <taxon>Tracheophyta</taxon>
        <taxon>Spermatophyta</taxon>
        <taxon>Magnoliopsida</taxon>
        <taxon>Liliopsida</taxon>
        <taxon>Poales</taxon>
        <taxon>Poaceae</taxon>
        <taxon>PACMAD clade</taxon>
        <taxon>Panicoideae</taxon>
        <taxon>Panicodae</taxon>
        <taxon>Paniceae</taxon>
        <taxon>Panicinae</taxon>
        <taxon>Panicum</taxon>
        <taxon>Panicum sect. Panicum</taxon>
    </lineage>
</organism>
<keyword evidence="19" id="KW-1133">Transmembrane helix</keyword>
<evidence type="ECO:0000256" key="19">
    <source>
        <dbReference type="SAM" id="Phobius"/>
    </source>
</evidence>
<evidence type="ECO:0000256" key="10">
    <source>
        <dbReference type="ARBA" id="ARBA00022781"/>
    </source>
</evidence>
<sequence length="893" mass="100518">MAFGERITTFEDSEKESEYGYVRKICNCFAVYEETAGLMVNDPVLRTRKPLSVELGPGILGNIFDGIQRPLKTIAIKSGDVYIPRGVSVPALDKDQLWEFQPKKLGVGDAITGGDLYATVFENTLMEHHVALPPGSMGKISYIAPAGQYSLQDTVLELEFQGIKKQFTMLQTWPVRSPRPVASKLAADTPLLTGQRVLDALFPSVLGGTCAIPGAFGCGKTVISQALSKAEMPADSGYPAYLAARLASFYERAGKVKCLGSPDRSGSVTIVGAVSPPGGDFSDPVTSATLSIVQVFWGLDKKLAQRKHFPSVNWLISYSKYAKALESFYEKFDPDFIDIRTKAREVLQREDDLNEIVQLVGKDALAEADKITLETAKLLREDYLAQNAFTPYDKYCPFYKSVWMMRNIIHFNTLANQAVERAANADGQKITYSVIKHRLGDLFYRLVSQKFEDPAEGEDALVANSRNSQLPLGRMLLYPRYRQRRVFKQRKDPSPEISSGPVVAAELLEFDGDKRALDDLKMRHRAAAKKPMWIIVLLSMVCVVLIGAYVFPPRRYSKCYLFASSVCTPFKDWLPSMGRRERTDEEIISSVVIRDILSMSMPVSKTPKIALMFLTPGSLPFEKLWEKFLQGHEGRYSIYVHASREKPVHTSSLFAGRDIHSDAVVWGLISMVDAEKRLLANALEDVDNQFFVLLSDSCVPLHSFDYVYNYLMGTNISFIDCFKDPGPHGSGRYSVEMFPEIDERDFRKGAQWFAVTRRHALMILADSLYYKKFKLYCKPAEGRNCIADEHYLPTLFNMVDPGGISNWSVTHVDWSEGKWHPRSYSAADVTYDLLKNITAIDENFHVTSDEKKLVMQKPCLWNGSKRPCYLFARKFNPEALDNLLKLFTSYTSV</sequence>
<dbReference type="PANTHER" id="PTHR43607:SF6">
    <property type="entry name" value="V-TYPE PROTON ATPASE CATALYTIC SUBUNIT A"/>
    <property type="match status" value="1"/>
</dbReference>
<evidence type="ECO:0000256" key="16">
    <source>
        <dbReference type="ARBA" id="ARBA00030856"/>
    </source>
</evidence>
<evidence type="ECO:0000256" key="12">
    <source>
        <dbReference type="ARBA" id="ARBA00022967"/>
    </source>
</evidence>
<keyword evidence="24" id="KW-1185">Reference proteome</keyword>
<dbReference type="InterPro" id="IPR020003">
    <property type="entry name" value="ATPase_a/bsu_AS"/>
</dbReference>
<dbReference type="Pfam" id="PF02485">
    <property type="entry name" value="Branch"/>
    <property type="match status" value="1"/>
</dbReference>
<dbReference type="FunFam" id="2.40.50.100:FF:000008">
    <property type="entry name" value="V-type proton ATPase catalytic subunit A"/>
    <property type="match status" value="1"/>
</dbReference>
<dbReference type="PROSITE" id="PS00152">
    <property type="entry name" value="ATPASE_ALPHA_BETA"/>
    <property type="match status" value="1"/>
</dbReference>
<keyword evidence="15" id="KW-0325">Glycoprotein</keyword>
<dbReference type="GO" id="GO:0000325">
    <property type="term" value="C:plant-type vacuole"/>
    <property type="evidence" value="ECO:0007669"/>
    <property type="project" value="TreeGrafter"/>
</dbReference>
<dbReference type="GO" id="GO:0016020">
    <property type="term" value="C:membrane"/>
    <property type="evidence" value="ECO:0007669"/>
    <property type="project" value="UniProtKB-SubCell"/>
</dbReference>
<dbReference type="GO" id="GO:0046961">
    <property type="term" value="F:proton-transporting ATPase activity, rotational mechanism"/>
    <property type="evidence" value="ECO:0007669"/>
    <property type="project" value="InterPro"/>
</dbReference>
<evidence type="ECO:0000256" key="11">
    <source>
        <dbReference type="ARBA" id="ARBA00022840"/>
    </source>
</evidence>
<dbReference type="SUPFAM" id="SSF47917">
    <property type="entry name" value="C-terminal domain of alpha and beta subunits of F1 ATP synthase"/>
    <property type="match status" value="1"/>
</dbReference>
<dbReference type="InterPro" id="IPR027417">
    <property type="entry name" value="P-loop_NTPase"/>
</dbReference>
<dbReference type="GO" id="GO:0046034">
    <property type="term" value="P:ATP metabolic process"/>
    <property type="evidence" value="ECO:0007669"/>
    <property type="project" value="InterPro"/>
</dbReference>
<keyword evidence="8" id="KW-0808">Transferase</keyword>
<feature type="domain" description="ATPase F1/V1/A1 complex alpha/beta subunit nucleotide-binding" evidence="20">
    <location>
        <begin position="227"/>
        <end position="319"/>
    </location>
</feature>
<evidence type="ECO:0000256" key="13">
    <source>
        <dbReference type="ARBA" id="ARBA00023065"/>
    </source>
</evidence>
<comment type="catalytic activity">
    <reaction evidence="18">
        <text>ATP + H2O + 4 H(+)(in) = ADP + phosphate + 5 H(+)(out)</text>
        <dbReference type="Rhea" id="RHEA:57720"/>
        <dbReference type="ChEBI" id="CHEBI:15377"/>
        <dbReference type="ChEBI" id="CHEBI:15378"/>
        <dbReference type="ChEBI" id="CHEBI:30616"/>
        <dbReference type="ChEBI" id="CHEBI:43474"/>
        <dbReference type="ChEBI" id="CHEBI:456216"/>
        <dbReference type="EC" id="7.1.2.2"/>
    </reaction>
</comment>
<feature type="transmembrane region" description="Helical" evidence="19">
    <location>
        <begin position="531"/>
        <end position="551"/>
    </location>
</feature>
<dbReference type="Gene3D" id="2.40.50.100">
    <property type="match status" value="1"/>
</dbReference>
<dbReference type="InterPro" id="IPR055190">
    <property type="entry name" value="ATP-synt_VA_C"/>
</dbReference>
<keyword evidence="7" id="KW-0328">Glycosyltransferase</keyword>
<feature type="domain" description="ATP synthase A/B type C-terminal" evidence="22">
    <location>
        <begin position="327"/>
        <end position="419"/>
    </location>
</feature>
<comment type="similarity">
    <text evidence="3">Belongs to the ATPase alpha/beta chains family.</text>
</comment>
<dbReference type="GO" id="GO:0016757">
    <property type="term" value="F:glycosyltransferase activity"/>
    <property type="evidence" value="ECO:0007669"/>
    <property type="project" value="UniProtKB-KW"/>
</dbReference>
<dbReference type="AlphaFoldDB" id="A0A3L6RZH4"/>
<evidence type="ECO:0000256" key="15">
    <source>
        <dbReference type="ARBA" id="ARBA00023180"/>
    </source>
</evidence>
<comment type="caution">
    <text evidence="23">The sequence shown here is derived from an EMBL/GenBank/DDBJ whole genome shotgun (WGS) entry which is preliminary data.</text>
</comment>
<evidence type="ECO:0000256" key="7">
    <source>
        <dbReference type="ARBA" id="ARBA00022676"/>
    </source>
</evidence>
<dbReference type="InterPro" id="IPR000194">
    <property type="entry name" value="ATPase_F1/V1/A1_a/bsu_nucl-bd"/>
</dbReference>
<evidence type="ECO:0000256" key="18">
    <source>
        <dbReference type="ARBA" id="ARBA00048383"/>
    </source>
</evidence>
<evidence type="ECO:0000313" key="24">
    <source>
        <dbReference type="Proteomes" id="UP000275267"/>
    </source>
</evidence>
<evidence type="ECO:0000256" key="17">
    <source>
        <dbReference type="ARBA" id="ARBA00032088"/>
    </source>
</evidence>
<dbReference type="Gene3D" id="1.10.1140.10">
    <property type="entry name" value="Bovine Mitochondrial F1-atpase, Atp Synthase Beta Chain, Chain D, domain 3"/>
    <property type="match status" value="1"/>
</dbReference>
<dbReference type="GO" id="GO:0005524">
    <property type="term" value="F:ATP binding"/>
    <property type="evidence" value="ECO:0007669"/>
    <property type="project" value="UniProtKB-KW"/>
</dbReference>
<keyword evidence="14 19" id="KW-0472">Membrane</keyword>
<feature type="domain" description="ATPsynthase alpha/beta subunit barrel-sandwich" evidence="21">
    <location>
        <begin position="89"/>
        <end position="176"/>
    </location>
</feature>
<keyword evidence="6" id="KW-0813">Transport</keyword>
<comment type="function">
    <text evidence="1">Catalytic subunit of the peripheral V1 complex of vacuolar ATPase. V-ATPase vacuolar ATPase is responsible for acidifying a variety of intracellular compartments in eukaryotic cells.</text>
</comment>